<name>A0A1B7XGZ7_9BACT</name>
<feature type="transmembrane region" description="Helical" evidence="1">
    <location>
        <begin position="47"/>
        <end position="70"/>
    </location>
</feature>
<evidence type="ECO:0000313" key="2">
    <source>
        <dbReference type="EMBL" id="OBQ54793.1"/>
    </source>
</evidence>
<accession>A0A1B7XGZ7</accession>
<sequence>MTNLIRKLWVPVMTLMAITGMGQMPIFKRYYVADIPGLAWLGEPFTVHWVHYAGAAVLMFMVAVITIRWFADREPLTTSGTLRITLLALLICTGYIRVVKNLPDIHFSPTFTMLIDWTHLLFAMLLGVAALWSARTGRRSYTKQTESLRRI</sequence>
<dbReference type="AlphaFoldDB" id="A0A1B7XGZ7"/>
<dbReference type="Proteomes" id="UP000091979">
    <property type="component" value="Unassembled WGS sequence"/>
</dbReference>
<feature type="transmembrane region" description="Helical" evidence="1">
    <location>
        <begin position="111"/>
        <end position="134"/>
    </location>
</feature>
<gene>
    <name evidence="2" type="ORF">SP90_04720</name>
</gene>
<reference evidence="2 3" key="1">
    <citation type="submission" date="2015-01" db="EMBL/GenBank/DDBJ databases">
        <title>Desulfovibrio sp. JC271 draft genome sequence.</title>
        <authorList>
            <person name="Shivani Y."/>
            <person name="Subhash Y."/>
            <person name="Sasikala C."/>
            <person name="Ramana C.V."/>
        </authorList>
    </citation>
    <scope>NUCLEOTIDE SEQUENCE [LARGE SCALE GENOMIC DNA]</scope>
    <source>
        <strain evidence="2 3">JC271</strain>
    </source>
</reference>
<keyword evidence="3" id="KW-1185">Reference proteome</keyword>
<dbReference type="OrthoDB" id="9787143at2"/>
<organism evidence="2 3">
    <name type="scientific">Halodesulfovibrio spirochaetisodalis</name>
    <dbReference type="NCBI Taxonomy" id="1560234"/>
    <lineage>
        <taxon>Bacteria</taxon>
        <taxon>Pseudomonadati</taxon>
        <taxon>Thermodesulfobacteriota</taxon>
        <taxon>Desulfovibrionia</taxon>
        <taxon>Desulfovibrionales</taxon>
        <taxon>Desulfovibrionaceae</taxon>
        <taxon>Halodesulfovibrio</taxon>
    </lineage>
</organism>
<keyword evidence="1" id="KW-1133">Transmembrane helix</keyword>
<proteinExistence type="predicted"/>
<dbReference type="RefSeq" id="WP_066853116.1">
    <property type="nucleotide sequence ID" value="NZ_JXMS01000006.1"/>
</dbReference>
<keyword evidence="1" id="KW-0812">Transmembrane</keyword>
<keyword evidence="1" id="KW-0472">Membrane</keyword>
<feature type="transmembrane region" description="Helical" evidence="1">
    <location>
        <begin position="82"/>
        <end position="99"/>
    </location>
</feature>
<protein>
    <recommendedName>
        <fullName evidence="4">FeS-binding protein</fullName>
    </recommendedName>
</protein>
<feature type="transmembrane region" description="Helical" evidence="1">
    <location>
        <begin position="7"/>
        <end position="27"/>
    </location>
</feature>
<evidence type="ECO:0008006" key="4">
    <source>
        <dbReference type="Google" id="ProtNLM"/>
    </source>
</evidence>
<evidence type="ECO:0000313" key="3">
    <source>
        <dbReference type="Proteomes" id="UP000091979"/>
    </source>
</evidence>
<dbReference type="PATRIC" id="fig|1560234.3.peg.2904"/>
<dbReference type="EMBL" id="JXMS01000006">
    <property type="protein sequence ID" value="OBQ54793.1"/>
    <property type="molecule type" value="Genomic_DNA"/>
</dbReference>
<comment type="caution">
    <text evidence="2">The sequence shown here is derived from an EMBL/GenBank/DDBJ whole genome shotgun (WGS) entry which is preliminary data.</text>
</comment>
<dbReference type="STRING" id="1560234.SP90_04720"/>
<evidence type="ECO:0000256" key="1">
    <source>
        <dbReference type="SAM" id="Phobius"/>
    </source>
</evidence>